<reference evidence="2" key="1">
    <citation type="submission" date="2022-12" db="EMBL/GenBank/DDBJ databases">
        <title>Draft genome assemblies for two species of Escallonia (Escalloniales).</title>
        <authorList>
            <person name="Chanderbali A."/>
            <person name="Dervinis C."/>
            <person name="Anghel I."/>
            <person name="Soltis D."/>
            <person name="Soltis P."/>
            <person name="Zapata F."/>
        </authorList>
    </citation>
    <scope>NUCLEOTIDE SEQUENCE</scope>
    <source>
        <strain evidence="2">UCBG92.1500</strain>
        <tissue evidence="2">Leaf</tissue>
    </source>
</reference>
<gene>
    <name evidence="2" type="ORF">RJ640_004035</name>
</gene>
<evidence type="ECO:0000256" key="1">
    <source>
        <dbReference type="SAM" id="Phobius"/>
    </source>
</evidence>
<evidence type="ECO:0008006" key="4">
    <source>
        <dbReference type="Google" id="ProtNLM"/>
    </source>
</evidence>
<dbReference type="Proteomes" id="UP001187471">
    <property type="component" value="Unassembled WGS sequence"/>
</dbReference>
<dbReference type="PANTHER" id="PTHR33868">
    <property type="entry name" value="EXPRESSED PROTEIN"/>
    <property type="match status" value="1"/>
</dbReference>
<dbReference type="PANTHER" id="PTHR33868:SF10">
    <property type="entry name" value="OS08G0483100 PROTEIN"/>
    <property type="match status" value="1"/>
</dbReference>
<feature type="transmembrane region" description="Helical" evidence="1">
    <location>
        <begin position="160"/>
        <end position="183"/>
    </location>
</feature>
<keyword evidence="1" id="KW-0812">Transmembrane</keyword>
<keyword evidence="3" id="KW-1185">Reference proteome</keyword>
<sequence length="185" mass="20620">MAGRITKKQKPKNEMGMGILLSPKPNLMQNCDLPPPLKVFSGPDKTVLSSMNGSQRTIGRGDNGDVFHISEDEKMELLRALHLSQTRATEAERIAASLIQERDLLIDALLHESSQLFAYRHWVKLLELQVQKLKTPQYDRPHQEETVTRKDDDKGDAGNMAWFVALGLCIGFAGIVIGCKQLLVG</sequence>
<accession>A0AA88UGQ3</accession>
<dbReference type="EMBL" id="JAVXUO010001528">
    <property type="protein sequence ID" value="KAK2981421.1"/>
    <property type="molecule type" value="Genomic_DNA"/>
</dbReference>
<organism evidence="2 3">
    <name type="scientific">Escallonia rubra</name>
    <dbReference type="NCBI Taxonomy" id="112253"/>
    <lineage>
        <taxon>Eukaryota</taxon>
        <taxon>Viridiplantae</taxon>
        <taxon>Streptophyta</taxon>
        <taxon>Embryophyta</taxon>
        <taxon>Tracheophyta</taxon>
        <taxon>Spermatophyta</taxon>
        <taxon>Magnoliopsida</taxon>
        <taxon>eudicotyledons</taxon>
        <taxon>Gunneridae</taxon>
        <taxon>Pentapetalae</taxon>
        <taxon>asterids</taxon>
        <taxon>campanulids</taxon>
        <taxon>Escalloniales</taxon>
        <taxon>Escalloniaceae</taxon>
        <taxon>Escallonia</taxon>
    </lineage>
</organism>
<keyword evidence="1" id="KW-1133">Transmembrane helix</keyword>
<keyword evidence="1" id="KW-0472">Membrane</keyword>
<evidence type="ECO:0000313" key="2">
    <source>
        <dbReference type="EMBL" id="KAK2981421.1"/>
    </source>
</evidence>
<proteinExistence type="predicted"/>
<dbReference type="AlphaFoldDB" id="A0AA88UGQ3"/>
<comment type="caution">
    <text evidence="2">The sequence shown here is derived from an EMBL/GenBank/DDBJ whole genome shotgun (WGS) entry which is preliminary data.</text>
</comment>
<evidence type="ECO:0000313" key="3">
    <source>
        <dbReference type="Proteomes" id="UP001187471"/>
    </source>
</evidence>
<name>A0AA88UGQ3_9ASTE</name>
<protein>
    <recommendedName>
        <fullName evidence="4">Transmembrane protein</fullName>
    </recommendedName>
</protein>